<protein>
    <submittedName>
        <fullName evidence="1">Uncharacterized protein</fullName>
    </submittedName>
</protein>
<evidence type="ECO:0000313" key="1">
    <source>
        <dbReference type="EMBL" id="KAK9505421.1"/>
    </source>
</evidence>
<dbReference type="Proteomes" id="UP001461498">
    <property type="component" value="Unassembled WGS sequence"/>
</dbReference>
<gene>
    <name evidence="1" type="ORF">O3M35_009485</name>
</gene>
<reference evidence="1 2" key="1">
    <citation type="submission" date="2022-12" db="EMBL/GenBank/DDBJ databases">
        <title>Chromosome-level genome assembly of true bugs.</title>
        <authorList>
            <person name="Ma L."/>
            <person name="Li H."/>
        </authorList>
    </citation>
    <scope>NUCLEOTIDE SEQUENCE [LARGE SCALE GENOMIC DNA]</scope>
    <source>
        <strain evidence="1">Lab_2022b</strain>
    </source>
</reference>
<proteinExistence type="predicted"/>
<keyword evidence="2" id="KW-1185">Reference proteome</keyword>
<accession>A0AAW1D3W8</accession>
<organism evidence="1 2">
    <name type="scientific">Rhynocoris fuscipes</name>
    <dbReference type="NCBI Taxonomy" id="488301"/>
    <lineage>
        <taxon>Eukaryota</taxon>
        <taxon>Metazoa</taxon>
        <taxon>Ecdysozoa</taxon>
        <taxon>Arthropoda</taxon>
        <taxon>Hexapoda</taxon>
        <taxon>Insecta</taxon>
        <taxon>Pterygota</taxon>
        <taxon>Neoptera</taxon>
        <taxon>Paraneoptera</taxon>
        <taxon>Hemiptera</taxon>
        <taxon>Heteroptera</taxon>
        <taxon>Panheteroptera</taxon>
        <taxon>Cimicomorpha</taxon>
        <taxon>Reduviidae</taxon>
        <taxon>Harpactorinae</taxon>
        <taxon>Harpactorini</taxon>
        <taxon>Rhynocoris</taxon>
    </lineage>
</organism>
<sequence length="143" mass="16327">MSLLTRIYNTVKPPIINLIRLIDLIMMFITRTVSHTLLLGIKMVQEMNKMEGRDSFTNGLEIPTEEELADWSLSMEEIVTPQIINGRVEEEDHVGLLEERQLEQEIITATEAPHPHALGDHNNDELSQIALCEEVIVPELEDK</sequence>
<comment type="caution">
    <text evidence="1">The sequence shown here is derived from an EMBL/GenBank/DDBJ whole genome shotgun (WGS) entry which is preliminary data.</text>
</comment>
<dbReference type="EMBL" id="JAPXFL010000006">
    <property type="protein sequence ID" value="KAK9505421.1"/>
    <property type="molecule type" value="Genomic_DNA"/>
</dbReference>
<name>A0AAW1D3W8_9HEMI</name>
<evidence type="ECO:0000313" key="2">
    <source>
        <dbReference type="Proteomes" id="UP001461498"/>
    </source>
</evidence>
<dbReference type="AlphaFoldDB" id="A0AAW1D3W8"/>